<sequence>MRRFGTTARLFYVLLVLRVDAARITRRPHFRYPSTFTSASSATRRTTVAPLACTGRRRRNHTRSAPSAMRVDRAT</sequence>
<accession>A0A2Z5N724</accession>
<feature type="region of interest" description="Disordered" evidence="1">
    <location>
        <begin position="48"/>
        <end position="75"/>
    </location>
</feature>
<reference evidence="2 3" key="1">
    <citation type="journal article" date="2018" name="ISME J.">
        <title>Involvement of Burkholderiaceae and sulfurous volatiles in disease-suppressive soils.</title>
        <authorList>
            <person name="Carrion V.J."/>
            <person name="Cordovez V."/>
            <person name="Tyc O."/>
            <person name="Etalo D.W."/>
            <person name="de Bruijn I."/>
            <person name="de Jager V.C."/>
            <person name="Medema M.H."/>
            <person name="Eberl L."/>
            <person name="Raaijmakers J.M."/>
        </authorList>
    </citation>
    <scope>NUCLEOTIDE SEQUENCE [LARGE SCALE GENOMIC DNA]</scope>
    <source>
        <strain evidence="3">mHSR5</strain>
    </source>
</reference>
<evidence type="ECO:0000313" key="3">
    <source>
        <dbReference type="Proteomes" id="UP000253104"/>
    </source>
</evidence>
<protein>
    <submittedName>
        <fullName evidence="2">Uncharacterized protein</fullName>
    </submittedName>
</protein>
<dbReference type="EMBL" id="CP024903">
    <property type="protein sequence ID" value="AXF25000.1"/>
    <property type="molecule type" value="Genomic_DNA"/>
</dbReference>
<name>A0A2Z5N724_BURPY</name>
<proteinExistence type="predicted"/>
<evidence type="ECO:0000256" key="1">
    <source>
        <dbReference type="SAM" id="MobiDB-lite"/>
    </source>
</evidence>
<dbReference type="Proteomes" id="UP000253104">
    <property type="component" value="Chromosome mHSR5_B"/>
</dbReference>
<organism evidence="2 3">
    <name type="scientific">Burkholderia pyrrocinia</name>
    <name type="common">Pseudomonas pyrrocinia</name>
    <dbReference type="NCBI Taxonomy" id="60550"/>
    <lineage>
        <taxon>Bacteria</taxon>
        <taxon>Pseudomonadati</taxon>
        <taxon>Pseudomonadota</taxon>
        <taxon>Betaproteobacteria</taxon>
        <taxon>Burkholderiales</taxon>
        <taxon>Burkholderiaceae</taxon>
        <taxon>Burkholderia</taxon>
        <taxon>Burkholderia cepacia complex</taxon>
    </lineage>
</organism>
<gene>
    <name evidence="2" type="ORF">CUJ89_32835</name>
</gene>
<dbReference type="AlphaFoldDB" id="A0A2Z5N724"/>
<evidence type="ECO:0000313" key="2">
    <source>
        <dbReference type="EMBL" id="AXF25000.1"/>
    </source>
</evidence>